<organism evidence="2 3">
    <name type="scientific">Hydrococcus rivularis NIES-593</name>
    <dbReference type="NCBI Taxonomy" id="1921803"/>
    <lineage>
        <taxon>Bacteria</taxon>
        <taxon>Bacillati</taxon>
        <taxon>Cyanobacteriota</taxon>
        <taxon>Cyanophyceae</taxon>
        <taxon>Pleurocapsales</taxon>
        <taxon>Hydrococcaceae</taxon>
        <taxon>Hydrococcus</taxon>
    </lineage>
</organism>
<dbReference type="Proteomes" id="UP000186868">
    <property type="component" value="Unassembled WGS sequence"/>
</dbReference>
<dbReference type="STRING" id="1921803.NIES593_11710"/>
<dbReference type="OrthoDB" id="9808360at2"/>
<dbReference type="InterPro" id="IPR036388">
    <property type="entry name" value="WH-like_DNA-bd_sf"/>
</dbReference>
<dbReference type="InterPro" id="IPR030489">
    <property type="entry name" value="TR_Rrf2-type_CS"/>
</dbReference>
<name>A0A1U7HGS0_9CYAN</name>
<dbReference type="GO" id="GO:0003700">
    <property type="term" value="F:DNA-binding transcription factor activity"/>
    <property type="evidence" value="ECO:0007669"/>
    <property type="project" value="TreeGrafter"/>
</dbReference>
<dbReference type="PROSITE" id="PS51197">
    <property type="entry name" value="HTH_RRF2_2"/>
    <property type="match status" value="1"/>
</dbReference>
<dbReference type="PROSITE" id="PS01332">
    <property type="entry name" value="HTH_RRF2_1"/>
    <property type="match status" value="1"/>
</dbReference>
<dbReference type="AlphaFoldDB" id="A0A1U7HGS0"/>
<dbReference type="RefSeq" id="WP_073599750.1">
    <property type="nucleotide sequence ID" value="NZ_MRCB01000012.1"/>
</dbReference>
<dbReference type="NCBIfam" id="TIGR00738">
    <property type="entry name" value="rrf2_super"/>
    <property type="match status" value="1"/>
</dbReference>
<dbReference type="GO" id="GO:0003677">
    <property type="term" value="F:DNA binding"/>
    <property type="evidence" value="ECO:0007669"/>
    <property type="project" value="UniProtKB-KW"/>
</dbReference>
<accession>A0A1U7HGS0</accession>
<gene>
    <name evidence="2" type="ORF">NIES593_11710</name>
</gene>
<dbReference type="InterPro" id="IPR000944">
    <property type="entry name" value="Tscrpt_reg_Rrf2"/>
</dbReference>
<reference evidence="2 3" key="1">
    <citation type="submission" date="2016-11" db="EMBL/GenBank/DDBJ databases">
        <title>Draft Genome Sequences of Nine Cyanobacterial Strains from Diverse Habitats.</title>
        <authorList>
            <person name="Zhu T."/>
            <person name="Hou S."/>
            <person name="Lu X."/>
            <person name="Hess W.R."/>
        </authorList>
    </citation>
    <scope>NUCLEOTIDE SEQUENCE [LARGE SCALE GENOMIC DNA]</scope>
    <source>
        <strain evidence="2 3">NIES-593</strain>
    </source>
</reference>
<proteinExistence type="predicted"/>
<evidence type="ECO:0000313" key="3">
    <source>
        <dbReference type="Proteomes" id="UP000186868"/>
    </source>
</evidence>
<keyword evidence="3" id="KW-1185">Reference proteome</keyword>
<comment type="caution">
    <text evidence="2">The sequence shown here is derived from an EMBL/GenBank/DDBJ whole genome shotgun (WGS) entry which is preliminary data.</text>
</comment>
<dbReference type="SUPFAM" id="SSF46785">
    <property type="entry name" value="Winged helix' DNA-binding domain"/>
    <property type="match status" value="1"/>
</dbReference>
<dbReference type="GO" id="GO:0005829">
    <property type="term" value="C:cytosol"/>
    <property type="evidence" value="ECO:0007669"/>
    <property type="project" value="TreeGrafter"/>
</dbReference>
<dbReference type="InterPro" id="IPR036390">
    <property type="entry name" value="WH_DNA-bd_sf"/>
</dbReference>
<protein>
    <submittedName>
        <fullName evidence="2">Transcriptional regulator</fullName>
    </submittedName>
</protein>
<evidence type="ECO:0000256" key="1">
    <source>
        <dbReference type="ARBA" id="ARBA00023125"/>
    </source>
</evidence>
<dbReference type="EMBL" id="MRCB01000012">
    <property type="protein sequence ID" value="OKH22783.1"/>
    <property type="molecule type" value="Genomic_DNA"/>
</dbReference>
<dbReference type="PANTHER" id="PTHR33221">
    <property type="entry name" value="WINGED HELIX-TURN-HELIX TRANSCRIPTIONAL REGULATOR, RRF2 FAMILY"/>
    <property type="match status" value="1"/>
</dbReference>
<dbReference type="PANTHER" id="PTHR33221:SF5">
    <property type="entry name" value="HTH-TYPE TRANSCRIPTIONAL REGULATOR ISCR"/>
    <property type="match status" value="1"/>
</dbReference>
<dbReference type="Gene3D" id="1.10.10.10">
    <property type="entry name" value="Winged helix-like DNA-binding domain superfamily/Winged helix DNA-binding domain"/>
    <property type="match status" value="1"/>
</dbReference>
<keyword evidence="1" id="KW-0238">DNA-binding</keyword>
<evidence type="ECO:0000313" key="2">
    <source>
        <dbReference type="EMBL" id="OKH22783.1"/>
    </source>
</evidence>
<dbReference type="Pfam" id="PF02082">
    <property type="entry name" value="Rrf2"/>
    <property type="match status" value="1"/>
</dbReference>
<sequence>MMNTDADRRNYILLELPSKVEYALLALLELASHPGKTNLLTISEISTRQNIPDRYLEHIFTSLRRGGLVQSLRGSRGGYILAREPWQITVLEVVALVEGDRKQKESDNSIDRALVAEIWQKANHASLEILNRYTLQDLCQRRDALKQEGLMYYI</sequence>